<sequence>MGLREIRKFFAALTGLHGFFSGKKKNNKFQKTETVQKRAKEQQERGKQRLGAETKKAGLPPATRKSVPKTSVPIKQTSPPPTKKAKPAVEEKKQVESTNLQEKKVVQEKKPIIDKKKEVRSKPVEPTPGMDMKAASAIAMARLGLDPTKLATVPRNKNTVKPTSPEKKTRRKVEPEPIDVEQNDLIAETQLHGEEKKEEVEVDDTLARIDALLNPKANVPKEAGADIRVLLRACEKNDVAKVAALIESGIDVNGKDPRMDNYTALFIAVEDGDTEIADMLIEAGADIEARDGKGRTPLFAAAVAGVAKMVAHLIIQHHANPNVRDSAQHHVFWACCALSQINAARALLDASNQRGIWSIDINAKDPCGLNALDFAKARGNQDVIDFLSQRGANESRSGNVKLSAVQYELLAVDNILKS</sequence>
<dbReference type="SMART" id="SM00248">
    <property type="entry name" value="ANK"/>
    <property type="match status" value="4"/>
</dbReference>
<gene>
    <name evidence="5" type="ORF">ALAG00032_LOCUS2399</name>
</gene>
<feature type="compositionally biased region" description="Basic and acidic residues" evidence="4">
    <location>
        <begin position="164"/>
        <end position="174"/>
    </location>
</feature>
<evidence type="ECO:0000256" key="3">
    <source>
        <dbReference type="PROSITE-ProRule" id="PRU00023"/>
    </source>
</evidence>
<reference evidence="5" key="1">
    <citation type="submission" date="2021-01" db="EMBL/GenBank/DDBJ databases">
        <authorList>
            <person name="Corre E."/>
            <person name="Pelletier E."/>
            <person name="Niang G."/>
            <person name="Scheremetjew M."/>
            <person name="Finn R."/>
            <person name="Kale V."/>
            <person name="Holt S."/>
            <person name="Cochrane G."/>
            <person name="Meng A."/>
            <person name="Brown T."/>
            <person name="Cohen L."/>
        </authorList>
    </citation>
    <scope>NUCLEOTIDE SEQUENCE</scope>
    <source>
        <strain evidence="5">CCMP1510</strain>
    </source>
</reference>
<evidence type="ECO:0000313" key="5">
    <source>
        <dbReference type="EMBL" id="CAE0361666.1"/>
    </source>
</evidence>
<dbReference type="PROSITE" id="PS50297">
    <property type="entry name" value="ANK_REP_REGION"/>
    <property type="match status" value="2"/>
</dbReference>
<feature type="region of interest" description="Disordered" evidence="4">
    <location>
        <begin position="23"/>
        <end position="99"/>
    </location>
</feature>
<keyword evidence="2 3" id="KW-0040">ANK repeat</keyword>
<dbReference type="Pfam" id="PF12796">
    <property type="entry name" value="Ank_2"/>
    <property type="match status" value="1"/>
</dbReference>
<feature type="compositionally biased region" description="Basic and acidic residues" evidence="4">
    <location>
        <begin position="87"/>
        <end position="99"/>
    </location>
</feature>
<evidence type="ECO:0000256" key="2">
    <source>
        <dbReference type="ARBA" id="ARBA00023043"/>
    </source>
</evidence>
<feature type="repeat" description="ANK" evidence="3">
    <location>
        <begin position="260"/>
        <end position="292"/>
    </location>
</feature>
<proteinExistence type="predicted"/>
<feature type="repeat" description="ANK" evidence="3">
    <location>
        <begin position="293"/>
        <end position="326"/>
    </location>
</feature>
<evidence type="ECO:0000256" key="4">
    <source>
        <dbReference type="SAM" id="MobiDB-lite"/>
    </source>
</evidence>
<keyword evidence="1" id="KW-0677">Repeat</keyword>
<dbReference type="PANTHER" id="PTHR24171:SF9">
    <property type="entry name" value="ANKYRIN REPEAT DOMAIN-CONTAINING PROTEIN 39"/>
    <property type="match status" value="1"/>
</dbReference>
<protein>
    <submittedName>
        <fullName evidence="5">Uncharacterized protein</fullName>
    </submittedName>
</protein>
<dbReference type="EMBL" id="HBIJ01003452">
    <property type="protein sequence ID" value="CAE0361666.1"/>
    <property type="molecule type" value="Transcribed_RNA"/>
</dbReference>
<dbReference type="InterPro" id="IPR002110">
    <property type="entry name" value="Ankyrin_rpt"/>
</dbReference>
<dbReference type="InterPro" id="IPR036770">
    <property type="entry name" value="Ankyrin_rpt-contain_sf"/>
</dbReference>
<dbReference type="PANTHER" id="PTHR24171">
    <property type="entry name" value="ANKYRIN REPEAT DOMAIN-CONTAINING PROTEIN 39-RELATED"/>
    <property type="match status" value="1"/>
</dbReference>
<dbReference type="AlphaFoldDB" id="A0A7S3JQG8"/>
<feature type="region of interest" description="Disordered" evidence="4">
    <location>
        <begin position="153"/>
        <end position="174"/>
    </location>
</feature>
<name>A0A7S3JQG8_9STRA</name>
<dbReference type="SUPFAM" id="SSF48403">
    <property type="entry name" value="Ankyrin repeat"/>
    <property type="match status" value="1"/>
</dbReference>
<evidence type="ECO:0000256" key="1">
    <source>
        <dbReference type="ARBA" id="ARBA00022737"/>
    </source>
</evidence>
<feature type="compositionally biased region" description="Basic and acidic residues" evidence="4">
    <location>
        <begin position="30"/>
        <end position="56"/>
    </location>
</feature>
<dbReference type="Gene3D" id="1.25.40.20">
    <property type="entry name" value="Ankyrin repeat-containing domain"/>
    <property type="match status" value="1"/>
</dbReference>
<accession>A0A7S3JQG8</accession>
<dbReference type="PROSITE" id="PS50088">
    <property type="entry name" value="ANK_REPEAT"/>
    <property type="match status" value="2"/>
</dbReference>
<organism evidence="5">
    <name type="scientific">Aureoumbra lagunensis</name>
    <dbReference type="NCBI Taxonomy" id="44058"/>
    <lineage>
        <taxon>Eukaryota</taxon>
        <taxon>Sar</taxon>
        <taxon>Stramenopiles</taxon>
        <taxon>Ochrophyta</taxon>
        <taxon>Pelagophyceae</taxon>
        <taxon>Pelagomonadales</taxon>
        <taxon>Aureoumbra</taxon>
    </lineage>
</organism>